<dbReference type="EMBL" id="JALJOS010000076">
    <property type="protein sequence ID" value="KAK9816385.1"/>
    <property type="molecule type" value="Genomic_DNA"/>
</dbReference>
<dbReference type="Gene3D" id="2.160.20.10">
    <property type="entry name" value="Single-stranded right-handed beta-helix, Pectin lyase-like"/>
    <property type="match status" value="1"/>
</dbReference>
<evidence type="ECO:0000313" key="3">
    <source>
        <dbReference type="EMBL" id="KAK9816385.1"/>
    </source>
</evidence>
<feature type="compositionally biased region" description="Low complexity" evidence="1">
    <location>
        <begin position="447"/>
        <end position="458"/>
    </location>
</feature>
<dbReference type="InterPro" id="IPR012334">
    <property type="entry name" value="Pectin_lyas_fold"/>
</dbReference>
<dbReference type="InterPro" id="IPR011050">
    <property type="entry name" value="Pectin_lyase_fold/virulence"/>
</dbReference>
<feature type="compositionally biased region" description="Low complexity" evidence="1">
    <location>
        <begin position="502"/>
        <end position="511"/>
    </location>
</feature>
<dbReference type="CDD" id="cd09917">
    <property type="entry name" value="F-box_SF"/>
    <property type="match status" value="1"/>
</dbReference>
<evidence type="ECO:0000256" key="1">
    <source>
        <dbReference type="SAM" id="MobiDB-lite"/>
    </source>
</evidence>
<sequence>MGKLQGQQKKRGRKENDKRQRKRQKKQNKLQLPLRARPDQPATLEDLPLELLARIIRKMPFPQRLTAAGVSKRWKEASTEARSRKLVKPGMTIMEVIENARPGDTILLPPGYYPELLLIEKPLRIIGQPEPATDERPARPVVLQSNRPVLALCNARCYFENVTMRTGAISADRSICCFGPDCPAILMKNCELGGASGLLVPNSLGPKTKLILRNCHLHSVGSPMPAIAMEAGSLTAHGCTISDCEVGIEILEGVRADLRHNNISFTGCGILMDGIGRISDNVLWGNACHMQGAALHDPSKDGTQPPATPAGPQAANGSAAGPSALPAHLLSAATPGMPPTPATPQDLSIGEAVHRRKRAHPPNADHAPPPVYLSNNHIRTRERGTAPPRTPAQKRIRTRIRDLTRSIYGRHDDNYEDWEMIEGSDLDSEGDESDDSEDFSSADDDSSSGSNDSSIGSDNDWDTDDDGGPPPDPDGQAMFEFMGGPVADGGPIGDDSSDDDFSASSFYSTSDESSDESSIDESSSSDDNEDNGADQVNEPIQPAANANG</sequence>
<dbReference type="PROSITE" id="PS50181">
    <property type="entry name" value="FBOX"/>
    <property type="match status" value="1"/>
</dbReference>
<dbReference type="Pfam" id="PF13229">
    <property type="entry name" value="Beta_helix"/>
    <property type="match status" value="1"/>
</dbReference>
<feature type="compositionally biased region" description="Acidic residues" evidence="1">
    <location>
        <begin position="424"/>
        <end position="446"/>
    </location>
</feature>
<name>A0AAW1Q332_9CHLO</name>
<dbReference type="SUPFAM" id="SSF81383">
    <property type="entry name" value="F-box domain"/>
    <property type="match status" value="1"/>
</dbReference>
<feature type="region of interest" description="Disordered" evidence="1">
    <location>
        <begin position="295"/>
        <end position="324"/>
    </location>
</feature>
<dbReference type="AlphaFoldDB" id="A0AAW1Q332"/>
<feature type="region of interest" description="Disordered" evidence="1">
    <location>
        <begin position="424"/>
        <end position="548"/>
    </location>
</feature>
<reference evidence="3 4" key="1">
    <citation type="journal article" date="2024" name="Nat. Commun.">
        <title>Phylogenomics reveals the evolutionary origins of lichenization in chlorophyte algae.</title>
        <authorList>
            <person name="Puginier C."/>
            <person name="Libourel C."/>
            <person name="Otte J."/>
            <person name="Skaloud P."/>
            <person name="Haon M."/>
            <person name="Grisel S."/>
            <person name="Petersen M."/>
            <person name="Berrin J.G."/>
            <person name="Delaux P.M."/>
            <person name="Dal Grande F."/>
            <person name="Keller J."/>
        </authorList>
    </citation>
    <scope>NUCLEOTIDE SEQUENCE [LARGE SCALE GENOMIC DNA]</scope>
    <source>
        <strain evidence="3 4">SAG 2145</strain>
    </source>
</reference>
<dbReference type="Proteomes" id="UP001438707">
    <property type="component" value="Unassembled WGS sequence"/>
</dbReference>
<feature type="compositionally biased region" description="Basic residues" evidence="1">
    <location>
        <begin position="8"/>
        <end position="28"/>
    </location>
</feature>
<feature type="domain" description="F-box" evidence="2">
    <location>
        <begin position="41"/>
        <end position="87"/>
    </location>
</feature>
<dbReference type="SUPFAM" id="SSF51126">
    <property type="entry name" value="Pectin lyase-like"/>
    <property type="match status" value="1"/>
</dbReference>
<accession>A0AAW1Q332</accession>
<dbReference type="InterPro" id="IPR036047">
    <property type="entry name" value="F-box-like_dom_sf"/>
</dbReference>
<keyword evidence="4" id="KW-1185">Reference proteome</keyword>
<comment type="caution">
    <text evidence="3">The sequence shown here is derived from an EMBL/GenBank/DDBJ whole genome shotgun (WGS) entry which is preliminary data.</text>
</comment>
<evidence type="ECO:0000313" key="4">
    <source>
        <dbReference type="Proteomes" id="UP001438707"/>
    </source>
</evidence>
<dbReference type="Pfam" id="PF00646">
    <property type="entry name" value="F-box"/>
    <property type="match status" value="1"/>
</dbReference>
<protein>
    <recommendedName>
        <fullName evidence="2">F-box domain-containing protein</fullName>
    </recommendedName>
</protein>
<gene>
    <name evidence="3" type="ORF">WJX74_001851</name>
</gene>
<dbReference type="InterPro" id="IPR001810">
    <property type="entry name" value="F-box_dom"/>
</dbReference>
<feature type="compositionally biased region" description="Acidic residues" evidence="1">
    <location>
        <begin position="512"/>
        <end position="532"/>
    </location>
</feature>
<feature type="region of interest" description="Disordered" evidence="1">
    <location>
        <begin position="1"/>
        <end position="41"/>
    </location>
</feature>
<evidence type="ECO:0000259" key="2">
    <source>
        <dbReference type="PROSITE" id="PS50181"/>
    </source>
</evidence>
<feature type="region of interest" description="Disordered" evidence="1">
    <location>
        <begin position="356"/>
        <end position="400"/>
    </location>
</feature>
<organism evidence="3 4">
    <name type="scientific">Apatococcus lobatus</name>
    <dbReference type="NCBI Taxonomy" id="904363"/>
    <lineage>
        <taxon>Eukaryota</taxon>
        <taxon>Viridiplantae</taxon>
        <taxon>Chlorophyta</taxon>
        <taxon>core chlorophytes</taxon>
        <taxon>Trebouxiophyceae</taxon>
        <taxon>Chlorellales</taxon>
        <taxon>Chlorellaceae</taxon>
        <taxon>Apatococcus</taxon>
    </lineage>
</organism>
<dbReference type="InterPro" id="IPR039448">
    <property type="entry name" value="Beta_helix"/>
</dbReference>
<feature type="compositionally biased region" description="Low complexity" evidence="1">
    <location>
        <begin position="302"/>
        <end position="324"/>
    </location>
</feature>
<proteinExistence type="predicted"/>